<reference evidence="2" key="1">
    <citation type="submission" date="2021-12" db="EMBL/GenBank/DDBJ databases">
        <authorList>
            <person name="Veyrier F.J."/>
        </authorList>
    </citation>
    <scope>NUCLEOTIDE SEQUENCE</scope>
    <source>
        <strain evidence="2">1258/02</strain>
    </source>
</reference>
<accession>A0AAE9KHE1</accession>
<name>A0AAE9KHE1_9NEIS</name>
<organism evidence="2 3">
    <name type="scientific">Uruburuella suis</name>
    <dbReference type="NCBI Taxonomy" id="252130"/>
    <lineage>
        <taxon>Bacteria</taxon>
        <taxon>Pseudomonadati</taxon>
        <taxon>Pseudomonadota</taxon>
        <taxon>Betaproteobacteria</taxon>
        <taxon>Neisseriales</taxon>
        <taxon>Neisseriaceae</taxon>
        <taxon>Uruburuella</taxon>
    </lineage>
</organism>
<reference evidence="2" key="2">
    <citation type="journal article" date="2022" name="Res Sq">
        <title>Evolution of multicellular longitudinally dividing oral cavity symbionts (Neisseriaceae).</title>
        <authorList>
            <person name="Nyongesa S."/>
            <person name="Weber P."/>
            <person name="Bernet E."/>
            <person name="Pullido F."/>
            <person name="Nieckarz M."/>
            <person name="Delaby M."/>
            <person name="Nieves C."/>
            <person name="Viehboeck T."/>
            <person name="Krause N."/>
            <person name="Rivera-Millot A."/>
            <person name="Nakamura A."/>
            <person name="Vischer N."/>
            <person name="VanNieuwenhze M."/>
            <person name="Brun Y."/>
            <person name="Cava F."/>
            <person name="Bulgheresi S."/>
            <person name="Veyrier F."/>
        </authorList>
    </citation>
    <scope>NUCLEOTIDE SEQUENCE</scope>
    <source>
        <strain evidence="2">1258/02</strain>
    </source>
</reference>
<evidence type="ECO:0000313" key="3">
    <source>
        <dbReference type="Proteomes" id="UP000829756"/>
    </source>
</evidence>
<dbReference type="RefSeq" id="WP_244802568.1">
    <property type="nucleotide sequence ID" value="NZ_CALJUB010000059.1"/>
</dbReference>
<feature type="signal peptide" evidence="1">
    <location>
        <begin position="1"/>
        <end position="41"/>
    </location>
</feature>
<dbReference type="KEGG" id="usu:LVJ78_08815"/>
<evidence type="ECO:0000256" key="1">
    <source>
        <dbReference type="SAM" id="SignalP"/>
    </source>
</evidence>
<sequence length="145" mass="16344">MQPSHSSKPALLRLGFTQAFKFMKKILALSLFIAASNAAMAAEVCPVTEQALAGAWSRSSHTGEFEEFLLDTENGTRTFHSWLHQVPELSAASWKVENCRLVVTSRLGEYPQVRLKILGLRKGKLRLYDEAHREESIYTRVPDKP</sequence>
<evidence type="ECO:0008006" key="4">
    <source>
        <dbReference type="Google" id="ProtNLM"/>
    </source>
</evidence>
<dbReference type="AlphaFoldDB" id="A0AAE9KHE1"/>
<evidence type="ECO:0000313" key="2">
    <source>
        <dbReference type="EMBL" id="UOO78797.1"/>
    </source>
</evidence>
<gene>
    <name evidence="2" type="ORF">LVJ78_08815</name>
</gene>
<keyword evidence="1" id="KW-0732">Signal</keyword>
<dbReference type="EMBL" id="CP091507">
    <property type="protein sequence ID" value="UOO78797.1"/>
    <property type="molecule type" value="Genomic_DNA"/>
</dbReference>
<dbReference type="Proteomes" id="UP000829756">
    <property type="component" value="Chromosome"/>
</dbReference>
<protein>
    <recommendedName>
        <fullName evidence="4">Protease inhibitor Inh</fullName>
    </recommendedName>
</protein>
<proteinExistence type="predicted"/>
<feature type="chain" id="PRO_5041958831" description="Protease inhibitor Inh" evidence="1">
    <location>
        <begin position="42"/>
        <end position="145"/>
    </location>
</feature>